<accession>A0A4P2QYL0</accession>
<dbReference type="Proteomes" id="UP000295497">
    <property type="component" value="Chromosome"/>
</dbReference>
<reference evidence="1 2" key="1">
    <citation type="submission" date="2015-09" db="EMBL/GenBank/DDBJ databases">
        <title>Sorangium comparison.</title>
        <authorList>
            <person name="Zaburannyi N."/>
            <person name="Bunk B."/>
            <person name="Overmann J."/>
            <person name="Mueller R."/>
        </authorList>
    </citation>
    <scope>NUCLEOTIDE SEQUENCE [LARGE SCALE GENOMIC DNA]</scope>
    <source>
        <strain evidence="1 2">So ce836</strain>
    </source>
</reference>
<organism evidence="1 2">
    <name type="scientific">Sorangium cellulosum</name>
    <name type="common">Polyangium cellulosum</name>
    <dbReference type="NCBI Taxonomy" id="56"/>
    <lineage>
        <taxon>Bacteria</taxon>
        <taxon>Pseudomonadati</taxon>
        <taxon>Myxococcota</taxon>
        <taxon>Polyangia</taxon>
        <taxon>Polyangiales</taxon>
        <taxon>Polyangiaceae</taxon>
        <taxon>Sorangium</taxon>
    </lineage>
</organism>
<evidence type="ECO:0000313" key="1">
    <source>
        <dbReference type="EMBL" id="AUX34653.1"/>
    </source>
</evidence>
<proteinExistence type="predicted"/>
<gene>
    <name evidence="1" type="ORF">SOCE836_068290</name>
</gene>
<dbReference type="EMBL" id="CP012672">
    <property type="protein sequence ID" value="AUX34653.1"/>
    <property type="molecule type" value="Genomic_DNA"/>
</dbReference>
<name>A0A4P2QYL0_SORCE</name>
<evidence type="ECO:0000313" key="2">
    <source>
        <dbReference type="Proteomes" id="UP000295497"/>
    </source>
</evidence>
<sequence>MTAALPPFGSTLSCFPHELRGAPAGWTRAGAVIEARDKRDLR</sequence>
<protein>
    <submittedName>
        <fullName evidence="1">Cyclase</fullName>
    </submittedName>
</protein>
<dbReference type="AlphaFoldDB" id="A0A4P2QYL0"/>